<dbReference type="GO" id="GO:0005737">
    <property type="term" value="C:cytoplasm"/>
    <property type="evidence" value="ECO:0007669"/>
    <property type="project" value="TreeGrafter"/>
</dbReference>
<feature type="domain" description="Bet v I/Major latex protein" evidence="4">
    <location>
        <begin position="21"/>
        <end position="114"/>
    </location>
</feature>
<evidence type="ECO:0000256" key="2">
    <source>
        <dbReference type="ARBA" id="ARBA00022821"/>
    </source>
</evidence>
<dbReference type="SUPFAM" id="SSF55961">
    <property type="entry name" value="Bet v1-like"/>
    <property type="match status" value="1"/>
</dbReference>
<reference evidence="5" key="1">
    <citation type="submission" date="2023-07" db="EMBL/GenBank/DDBJ databases">
        <title>draft genome sequence of fig (Ficus carica).</title>
        <authorList>
            <person name="Takahashi T."/>
            <person name="Nishimura K."/>
        </authorList>
    </citation>
    <scope>NUCLEOTIDE SEQUENCE</scope>
</reference>
<organism evidence="5 6">
    <name type="scientific">Ficus carica</name>
    <name type="common">Common fig</name>
    <dbReference type="NCBI Taxonomy" id="3494"/>
    <lineage>
        <taxon>Eukaryota</taxon>
        <taxon>Viridiplantae</taxon>
        <taxon>Streptophyta</taxon>
        <taxon>Embryophyta</taxon>
        <taxon>Tracheophyta</taxon>
        <taxon>Spermatophyta</taxon>
        <taxon>Magnoliopsida</taxon>
        <taxon>eudicotyledons</taxon>
        <taxon>Gunneridae</taxon>
        <taxon>Pentapetalae</taxon>
        <taxon>rosids</taxon>
        <taxon>fabids</taxon>
        <taxon>Rosales</taxon>
        <taxon>Moraceae</taxon>
        <taxon>Ficeae</taxon>
        <taxon>Ficus</taxon>
    </lineage>
</organism>
<dbReference type="AlphaFoldDB" id="A0AA88DXB2"/>
<sequence length="120" mass="13681">MSRLFITQLKNCTTCAAGQSQLRSAKIRVDELDEEKCVYNHSLIEGDALMDKLEYIYYDVKFEPTPEGGSKNKVISKFHTKDGVELNDDVKEELKARKDRALVIYKAVEAYLVQNPDAYA</sequence>
<evidence type="ECO:0000256" key="3">
    <source>
        <dbReference type="ARBA" id="ARBA00023265"/>
    </source>
</evidence>
<dbReference type="GO" id="GO:0005634">
    <property type="term" value="C:nucleus"/>
    <property type="evidence" value="ECO:0007669"/>
    <property type="project" value="TreeGrafter"/>
</dbReference>
<dbReference type="EMBL" id="BTGU01000149">
    <property type="protein sequence ID" value="GMN63413.1"/>
    <property type="molecule type" value="Genomic_DNA"/>
</dbReference>
<dbReference type="GO" id="GO:0006952">
    <property type="term" value="P:defense response"/>
    <property type="evidence" value="ECO:0007669"/>
    <property type="project" value="UniProtKB-KW"/>
</dbReference>
<dbReference type="GO" id="GO:0004864">
    <property type="term" value="F:protein phosphatase inhibitor activity"/>
    <property type="evidence" value="ECO:0007669"/>
    <property type="project" value="InterPro"/>
</dbReference>
<dbReference type="Gene3D" id="3.30.530.20">
    <property type="match status" value="1"/>
</dbReference>
<keyword evidence="3" id="KW-0568">Pathogenesis-related protein</keyword>
<dbReference type="Proteomes" id="UP001187192">
    <property type="component" value="Unassembled WGS sequence"/>
</dbReference>
<evidence type="ECO:0000256" key="1">
    <source>
        <dbReference type="ARBA" id="ARBA00009744"/>
    </source>
</evidence>
<dbReference type="Pfam" id="PF00407">
    <property type="entry name" value="Bet_v_1"/>
    <property type="match status" value="1"/>
</dbReference>
<protein>
    <recommendedName>
        <fullName evidence="4">Bet v I/Major latex protein domain-containing protein</fullName>
    </recommendedName>
</protein>
<dbReference type="InterPro" id="IPR000916">
    <property type="entry name" value="Bet_v_I/MLP"/>
</dbReference>
<dbReference type="FunFam" id="3.30.530.20:FF:000007">
    <property type="entry name" value="Major pollen allergen Bet v 1-A"/>
    <property type="match status" value="1"/>
</dbReference>
<dbReference type="InterPro" id="IPR024949">
    <property type="entry name" value="Bet_v_I_allergen"/>
</dbReference>
<name>A0AA88DXB2_FICCA</name>
<proteinExistence type="inferred from homology"/>
<evidence type="ECO:0000313" key="5">
    <source>
        <dbReference type="EMBL" id="GMN63413.1"/>
    </source>
</evidence>
<dbReference type="InterPro" id="IPR050279">
    <property type="entry name" value="Plant_def-hormone_signal"/>
</dbReference>
<gene>
    <name evidence="5" type="ORF">TIFTF001_032496</name>
</gene>
<evidence type="ECO:0000313" key="6">
    <source>
        <dbReference type="Proteomes" id="UP001187192"/>
    </source>
</evidence>
<comment type="similarity">
    <text evidence="1">Belongs to the BetVI family.</text>
</comment>
<dbReference type="InterPro" id="IPR023393">
    <property type="entry name" value="START-like_dom_sf"/>
</dbReference>
<evidence type="ECO:0000259" key="4">
    <source>
        <dbReference type="Pfam" id="PF00407"/>
    </source>
</evidence>
<dbReference type="GO" id="GO:0038023">
    <property type="term" value="F:signaling receptor activity"/>
    <property type="evidence" value="ECO:0007669"/>
    <property type="project" value="InterPro"/>
</dbReference>
<dbReference type="PANTHER" id="PTHR31213:SF70">
    <property type="entry name" value="MAJOR ALLERGEN PRU AR 1-LIKE"/>
    <property type="match status" value="1"/>
</dbReference>
<keyword evidence="6" id="KW-1185">Reference proteome</keyword>
<dbReference type="PRINTS" id="PR00634">
    <property type="entry name" value="BETALLERGEN"/>
</dbReference>
<dbReference type="GO" id="GO:0009738">
    <property type="term" value="P:abscisic acid-activated signaling pathway"/>
    <property type="evidence" value="ECO:0007669"/>
    <property type="project" value="InterPro"/>
</dbReference>
<keyword evidence="2" id="KW-0611">Plant defense</keyword>
<accession>A0AA88DXB2</accession>
<comment type="caution">
    <text evidence="5">The sequence shown here is derived from an EMBL/GenBank/DDBJ whole genome shotgun (WGS) entry which is preliminary data.</text>
</comment>
<dbReference type="PANTHER" id="PTHR31213">
    <property type="entry name" value="OS08G0374000 PROTEIN-RELATED"/>
    <property type="match status" value="1"/>
</dbReference>
<dbReference type="GO" id="GO:0010427">
    <property type="term" value="F:abscisic acid binding"/>
    <property type="evidence" value="ECO:0007669"/>
    <property type="project" value="InterPro"/>
</dbReference>